<dbReference type="Proteomes" id="UP001054945">
    <property type="component" value="Unassembled WGS sequence"/>
</dbReference>
<evidence type="ECO:0000313" key="1">
    <source>
        <dbReference type="EMBL" id="GIY67557.1"/>
    </source>
</evidence>
<reference evidence="1 2" key="1">
    <citation type="submission" date="2021-06" db="EMBL/GenBank/DDBJ databases">
        <title>Caerostris extrusa draft genome.</title>
        <authorList>
            <person name="Kono N."/>
            <person name="Arakawa K."/>
        </authorList>
    </citation>
    <scope>NUCLEOTIDE SEQUENCE [LARGE SCALE GENOMIC DNA]</scope>
</reference>
<comment type="caution">
    <text evidence="1">The sequence shown here is derived from an EMBL/GenBank/DDBJ whole genome shotgun (WGS) entry which is preliminary data.</text>
</comment>
<dbReference type="EMBL" id="BPLR01014254">
    <property type="protein sequence ID" value="GIY67557.1"/>
    <property type="molecule type" value="Genomic_DNA"/>
</dbReference>
<protein>
    <submittedName>
        <fullName evidence="1">Uncharacterized protein</fullName>
    </submittedName>
</protein>
<proteinExistence type="predicted"/>
<gene>
    <name evidence="1" type="ORF">CEXT_234371</name>
</gene>
<accession>A0AAV4VBS8</accession>
<evidence type="ECO:0000313" key="2">
    <source>
        <dbReference type="Proteomes" id="UP001054945"/>
    </source>
</evidence>
<organism evidence="1 2">
    <name type="scientific">Caerostris extrusa</name>
    <name type="common">Bark spider</name>
    <name type="synonym">Caerostris bankana</name>
    <dbReference type="NCBI Taxonomy" id="172846"/>
    <lineage>
        <taxon>Eukaryota</taxon>
        <taxon>Metazoa</taxon>
        <taxon>Ecdysozoa</taxon>
        <taxon>Arthropoda</taxon>
        <taxon>Chelicerata</taxon>
        <taxon>Arachnida</taxon>
        <taxon>Araneae</taxon>
        <taxon>Araneomorphae</taxon>
        <taxon>Entelegynae</taxon>
        <taxon>Araneoidea</taxon>
        <taxon>Araneidae</taxon>
        <taxon>Caerostris</taxon>
    </lineage>
</organism>
<name>A0AAV4VBS8_CAEEX</name>
<dbReference type="AlphaFoldDB" id="A0AAV4VBS8"/>
<sequence>MTKKISALVNLLVFCYGSKNTFNRINNMTETEKLDCPGGGLNLTGLVHRPFPDLCMKPTNVPASPFCLVGGGGRLGVRVMYVEMKRKVTVQINLD</sequence>
<keyword evidence="2" id="KW-1185">Reference proteome</keyword>